<dbReference type="SUPFAM" id="SSF158682">
    <property type="entry name" value="TerB-like"/>
    <property type="match status" value="1"/>
</dbReference>
<evidence type="ECO:0000313" key="2">
    <source>
        <dbReference type="EMBL" id="ROU05019.1"/>
    </source>
</evidence>
<dbReference type="AlphaFoldDB" id="A0A3N2RC28"/>
<accession>A0A3N2RC28</accession>
<sequence length="243" mass="26056">MKTQGFLDQLLKTAQNSLGGGGLGDLLGGGKPLARTEAPRGHERRDEPSRGLLNADFGKGALAGGALGLLLGNKKLRKHAGKFALAGGVAAVGVLAYKAYGDYKRQQEGPGAAEPRTIDRLPPPQAEQHSRAILQALVAASKADGHIDAREREAIEGEFVRIDGDAQLRTWLHAELEKPLDPAEVARAAETPEIGAEMYLASLLAADEQNFMERAYLDELARQLKIDDALKARLEQQLRDAQA</sequence>
<dbReference type="RefSeq" id="WP_123649235.1">
    <property type="nucleotide sequence ID" value="NZ_RCTY01000051.1"/>
</dbReference>
<dbReference type="CDD" id="cd07178">
    <property type="entry name" value="terB_like_YebE"/>
    <property type="match status" value="1"/>
</dbReference>
<evidence type="ECO:0000313" key="3">
    <source>
        <dbReference type="Proteomes" id="UP000275910"/>
    </source>
</evidence>
<dbReference type="InterPro" id="IPR007486">
    <property type="entry name" value="YebE"/>
</dbReference>
<dbReference type="Proteomes" id="UP000275910">
    <property type="component" value="Unassembled WGS sequence"/>
</dbReference>
<name>A0A3N2RC28_LYSEN</name>
<comment type="caution">
    <text evidence="2">The sequence shown here is derived from an EMBL/GenBank/DDBJ whole genome shotgun (WGS) entry which is preliminary data.</text>
</comment>
<feature type="compositionally biased region" description="Gly residues" evidence="1">
    <location>
        <begin position="22"/>
        <end position="31"/>
    </location>
</feature>
<dbReference type="EMBL" id="RCTY01000051">
    <property type="protein sequence ID" value="ROU05019.1"/>
    <property type="molecule type" value="Genomic_DNA"/>
</dbReference>
<reference evidence="2 3" key="1">
    <citation type="submission" date="2018-10" db="EMBL/GenBank/DDBJ databases">
        <title>The genome of Lysobacter enzymogenes OH11.</title>
        <authorList>
            <person name="Liu F."/>
            <person name="Zhao Y."/>
            <person name="Qian G."/>
            <person name="Chen Y."/>
            <person name="Xu H."/>
        </authorList>
    </citation>
    <scope>NUCLEOTIDE SEQUENCE [LARGE SCALE GENOMIC DNA]</scope>
    <source>
        <strain evidence="2 3">OH11</strain>
    </source>
</reference>
<protein>
    <submittedName>
        <fullName evidence="2">Tellurite resistance TerB family protein</fullName>
    </submittedName>
</protein>
<proteinExistence type="predicted"/>
<feature type="compositionally biased region" description="Basic and acidic residues" evidence="1">
    <location>
        <begin position="37"/>
        <end position="49"/>
    </location>
</feature>
<gene>
    <name evidence="2" type="ORF">D9T17_20805</name>
</gene>
<organism evidence="2 3">
    <name type="scientific">Lysobacter enzymogenes</name>
    <dbReference type="NCBI Taxonomy" id="69"/>
    <lineage>
        <taxon>Bacteria</taxon>
        <taxon>Pseudomonadati</taxon>
        <taxon>Pseudomonadota</taxon>
        <taxon>Gammaproteobacteria</taxon>
        <taxon>Lysobacterales</taxon>
        <taxon>Lysobacteraceae</taxon>
        <taxon>Lysobacter</taxon>
    </lineage>
</organism>
<dbReference type="Pfam" id="PF04391">
    <property type="entry name" value="DUF533"/>
    <property type="match status" value="1"/>
</dbReference>
<feature type="region of interest" description="Disordered" evidence="1">
    <location>
        <begin position="22"/>
        <end position="52"/>
    </location>
</feature>
<dbReference type="InterPro" id="IPR029024">
    <property type="entry name" value="TerB-like"/>
</dbReference>
<evidence type="ECO:0000256" key="1">
    <source>
        <dbReference type="SAM" id="MobiDB-lite"/>
    </source>
</evidence>
<dbReference type="Gene3D" id="1.10.3680.10">
    <property type="entry name" value="TerB-like"/>
    <property type="match status" value="1"/>
</dbReference>